<organism evidence="21 22">
    <name type="scientific">Bacteriovorax stolpii</name>
    <name type="common">Bdellovibrio stolpii</name>
    <dbReference type="NCBI Taxonomy" id="960"/>
    <lineage>
        <taxon>Bacteria</taxon>
        <taxon>Pseudomonadati</taxon>
        <taxon>Bdellovibrionota</taxon>
        <taxon>Bacteriovoracia</taxon>
        <taxon>Bacteriovoracales</taxon>
        <taxon>Bacteriovoracaceae</taxon>
        <taxon>Bacteriovorax</taxon>
    </lineage>
</organism>
<gene>
    <name evidence="21" type="ORF">C0V70_13830</name>
</gene>
<evidence type="ECO:0000256" key="10">
    <source>
        <dbReference type="ARBA" id="ARBA00022723"/>
    </source>
</evidence>
<keyword evidence="14" id="KW-0442">Lipid degradation</keyword>
<keyword evidence="11" id="KW-0732">Signal</keyword>
<dbReference type="KEGG" id="bsto:C0V70_13830"/>
<evidence type="ECO:0000256" key="18">
    <source>
        <dbReference type="ARBA" id="ARBA00032375"/>
    </source>
</evidence>
<evidence type="ECO:0000256" key="8">
    <source>
        <dbReference type="ARBA" id="ARBA00022452"/>
    </source>
</evidence>
<comment type="catalytic activity">
    <reaction evidence="2">
        <text>a 1,2-diacyl-sn-glycero-3-phosphocholine + H2O = a 1-acyl-sn-glycero-3-phosphocholine + a fatty acid + H(+)</text>
        <dbReference type="Rhea" id="RHEA:15801"/>
        <dbReference type="ChEBI" id="CHEBI:15377"/>
        <dbReference type="ChEBI" id="CHEBI:15378"/>
        <dbReference type="ChEBI" id="CHEBI:28868"/>
        <dbReference type="ChEBI" id="CHEBI:57643"/>
        <dbReference type="ChEBI" id="CHEBI:58168"/>
        <dbReference type="EC" id="3.1.1.4"/>
    </reaction>
</comment>
<evidence type="ECO:0000256" key="12">
    <source>
        <dbReference type="ARBA" id="ARBA00022801"/>
    </source>
</evidence>
<evidence type="ECO:0000256" key="20">
    <source>
        <dbReference type="PIRSR" id="PIRSR603187-2"/>
    </source>
</evidence>
<evidence type="ECO:0000256" key="16">
    <source>
        <dbReference type="ARBA" id="ARBA00023136"/>
    </source>
</evidence>
<dbReference type="Proteomes" id="UP000235584">
    <property type="component" value="Chromosome"/>
</dbReference>
<proteinExistence type="inferred from homology"/>
<accession>A0A2K9NUG4</accession>
<dbReference type="Pfam" id="PF02253">
    <property type="entry name" value="PLA1"/>
    <property type="match status" value="1"/>
</dbReference>
<keyword evidence="17" id="KW-0998">Cell outer membrane</keyword>
<feature type="binding site" description="in dimeric form" evidence="20">
    <location>
        <position position="162"/>
    </location>
    <ligand>
        <name>Ca(2+)</name>
        <dbReference type="ChEBI" id="CHEBI:29108"/>
        <label>1</label>
    </ligand>
</feature>
<evidence type="ECO:0000256" key="19">
    <source>
        <dbReference type="PIRSR" id="PIRSR603187-1"/>
    </source>
</evidence>
<dbReference type="GO" id="GO:0046872">
    <property type="term" value="F:metal ion binding"/>
    <property type="evidence" value="ECO:0007669"/>
    <property type="project" value="UniProtKB-KW"/>
</dbReference>
<dbReference type="Gene3D" id="2.40.230.10">
    <property type="entry name" value="Phospholipase A1"/>
    <property type="match status" value="1"/>
</dbReference>
<evidence type="ECO:0000313" key="21">
    <source>
        <dbReference type="EMBL" id="AUN99161.1"/>
    </source>
</evidence>
<keyword evidence="22" id="KW-1185">Reference proteome</keyword>
<evidence type="ECO:0000256" key="5">
    <source>
        <dbReference type="ARBA" id="ARBA00011702"/>
    </source>
</evidence>
<evidence type="ECO:0000313" key="22">
    <source>
        <dbReference type="Proteomes" id="UP000235584"/>
    </source>
</evidence>
<protein>
    <recommendedName>
        <fullName evidence="18">Phosphatidylcholine 1-acylhydrolase</fullName>
        <ecNumber evidence="6">3.1.1.32</ecNumber>
        <ecNumber evidence="7">3.1.1.4</ecNumber>
    </recommendedName>
</protein>
<feature type="binding site" description="in dimeric form" evidence="20">
    <location>
        <position position="119"/>
    </location>
    <ligand>
        <name>Ca(2+)</name>
        <dbReference type="ChEBI" id="CHEBI:29108"/>
        <label>1</label>
    </ligand>
</feature>
<reference evidence="21 22" key="1">
    <citation type="submission" date="2018-01" db="EMBL/GenBank/DDBJ databases">
        <title>Complete genome sequence of Bacteriovorax stolpii DSM12778.</title>
        <authorList>
            <person name="Tang B."/>
            <person name="Chang J."/>
        </authorList>
    </citation>
    <scope>NUCLEOTIDE SEQUENCE [LARGE SCALE GENOMIC DNA]</scope>
    <source>
        <strain evidence="21 22">DSM 12778</strain>
    </source>
</reference>
<evidence type="ECO:0000256" key="17">
    <source>
        <dbReference type="ARBA" id="ARBA00023237"/>
    </source>
</evidence>
<evidence type="ECO:0000256" key="9">
    <source>
        <dbReference type="ARBA" id="ARBA00022692"/>
    </source>
</evidence>
<evidence type="ECO:0000256" key="3">
    <source>
        <dbReference type="ARBA" id="ARBA00004571"/>
    </source>
</evidence>
<dbReference type="EC" id="3.1.1.4" evidence="7"/>
<comment type="similarity">
    <text evidence="4">Belongs to the phospholipase A1 family.</text>
</comment>
<keyword evidence="9" id="KW-0812">Transmembrane</keyword>
<dbReference type="GO" id="GO:0008970">
    <property type="term" value="F:phospholipase A1 activity"/>
    <property type="evidence" value="ECO:0007669"/>
    <property type="project" value="UniProtKB-EC"/>
</dbReference>
<evidence type="ECO:0000256" key="2">
    <source>
        <dbReference type="ARBA" id="ARBA00001604"/>
    </source>
</evidence>
<keyword evidence="15" id="KW-0443">Lipid metabolism</keyword>
<sequence>MAAFFILGHGMLKPLVFSLVFTLSPQATSATPVEGTTSNEEKINEEIEKHDPQKEIEEASSDVVGVNPREKFSLYQPTYFIFGKDDLKLQFSGKYRVAKSYNLYLGYTQTMFWNIYESSAPFGDINYNPEAFYRLTENDTKFLRSLDIGMLHTSNGEDGDKSRSINRLFAKTNFASHIGRNNILGELKLQHIYSKANNNRNIVDYMGYWELKMIVTHILTIGKGRLDLEYRVFAGKKVVNFSSGGRELGLIYHFGSPNFNPSIYFQYFSGYAENLLSYDKKQSNARLGLMLFF</sequence>
<evidence type="ECO:0000256" key="6">
    <source>
        <dbReference type="ARBA" id="ARBA00013179"/>
    </source>
</evidence>
<dbReference type="InterPro" id="IPR036541">
    <property type="entry name" value="PLipase_A1_sf"/>
</dbReference>
<feature type="active site" description="Nucleophile" evidence="19">
    <location>
        <position position="154"/>
    </location>
</feature>
<feature type="active site" description="Proton acceptor" evidence="19">
    <location>
        <position position="152"/>
    </location>
</feature>
<dbReference type="PANTHER" id="PTHR40457">
    <property type="entry name" value="PHOSPHOLIPASE A1"/>
    <property type="match status" value="1"/>
</dbReference>
<name>A0A2K9NUG4_BACTC</name>
<evidence type="ECO:0000256" key="14">
    <source>
        <dbReference type="ARBA" id="ARBA00022963"/>
    </source>
</evidence>
<keyword evidence="13 20" id="KW-0106">Calcium</keyword>
<keyword evidence="16" id="KW-0472">Membrane</keyword>
<dbReference type="SUPFAM" id="SSF56931">
    <property type="entry name" value="Outer membrane phospholipase A (OMPLA)"/>
    <property type="match status" value="1"/>
</dbReference>
<dbReference type="GO" id="GO:0016042">
    <property type="term" value="P:lipid catabolic process"/>
    <property type="evidence" value="ECO:0007669"/>
    <property type="project" value="UniProtKB-KW"/>
</dbReference>
<dbReference type="PANTHER" id="PTHR40457:SF1">
    <property type="entry name" value="PHOSPHOLIPASE A1"/>
    <property type="match status" value="1"/>
</dbReference>
<dbReference type="EMBL" id="CP025704">
    <property type="protein sequence ID" value="AUN99161.1"/>
    <property type="molecule type" value="Genomic_DNA"/>
</dbReference>
<dbReference type="RefSeq" id="WP_102244452.1">
    <property type="nucleotide sequence ID" value="NZ_CP025704.1"/>
</dbReference>
<evidence type="ECO:0000256" key="15">
    <source>
        <dbReference type="ARBA" id="ARBA00023098"/>
    </source>
</evidence>
<evidence type="ECO:0000256" key="13">
    <source>
        <dbReference type="ARBA" id="ARBA00022837"/>
    </source>
</evidence>
<comment type="subunit">
    <text evidence="5">Homodimer; dimerization is reversible, and the dimeric form is the active one.</text>
</comment>
<dbReference type="EC" id="3.1.1.32" evidence="6"/>
<evidence type="ECO:0000256" key="7">
    <source>
        <dbReference type="ARBA" id="ARBA00013278"/>
    </source>
</evidence>
<comment type="subcellular location">
    <subcellularLocation>
        <location evidence="3">Cell outer membrane</location>
        <topology evidence="3">Multi-pass membrane protein</topology>
    </subcellularLocation>
</comment>
<keyword evidence="10 20" id="KW-0479">Metal-binding</keyword>
<dbReference type="AlphaFoldDB" id="A0A2K9NUG4"/>
<comment type="cofactor">
    <cofactor evidence="20">
        <name>Ca(2+)</name>
        <dbReference type="ChEBI" id="CHEBI:29108"/>
    </cofactor>
    <text evidence="20">Binds 1 Ca(2+) ion per monomer.</text>
</comment>
<evidence type="ECO:0000256" key="4">
    <source>
        <dbReference type="ARBA" id="ARBA00010525"/>
    </source>
</evidence>
<comment type="catalytic activity">
    <reaction evidence="1">
        <text>a 1,2-diacyl-sn-glycero-3-phosphocholine + H2O = a 2-acyl-sn-glycero-3-phosphocholine + a fatty acid + H(+)</text>
        <dbReference type="Rhea" id="RHEA:18689"/>
        <dbReference type="ChEBI" id="CHEBI:15377"/>
        <dbReference type="ChEBI" id="CHEBI:15378"/>
        <dbReference type="ChEBI" id="CHEBI:28868"/>
        <dbReference type="ChEBI" id="CHEBI:57643"/>
        <dbReference type="ChEBI" id="CHEBI:57875"/>
        <dbReference type="EC" id="3.1.1.32"/>
    </reaction>
</comment>
<evidence type="ECO:0000256" key="11">
    <source>
        <dbReference type="ARBA" id="ARBA00022729"/>
    </source>
</evidence>
<keyword evidence="8" id="KW-1134">Transmembrane beta strand</keyword>
<keyword evidence="12" id="KW-0378">Hydrolase</keyword>
<evidence type="ECO:0000256" key="1">
    <source>
        <dbReference type="ARBA" id="ARBA00000111"/>
    </source>
</evidence>
<dbReference type="GO" id="GO:0009279">
    <property type="term" value="C:cell outer membrane"/>
    <property type="evidence" value="ECO:0007669"/>
    <property type="project" value="UniProtKB-SubCell"/>
</dbReference>
<dbReference type="OrthoDB" id="188433at2"/>
<dbReference type="InterPro" id="IPR003187">
    <property type="entry name" value="PLipase_A1"/>
</dbReference>
<dbReference type="GO" id="GO:0004623">
    <property type="term" value="F:phospholipase A2 activity"/>
    <property type="evidence" value="ECO:0007669"/>
    <property type="project" value="UniProtKB-EC"/>
</dbReference>